<dbReference type="PANTHER" id="PTHR27004">
    <property type="entry name" value="RECEPTOR-LIKE PROTEIN 12 ISOFORM X1"/>
    <property type="match status" value="1"/>
</dbReference>
<evidence type="ECO:0000256" key="2">
    <source>
        <dbReference type="ARBA" id="ARBA00009592"/>
    </source>
</evidence>
<dbReference type="Gene3D" id="3.80.10.10">
    <property type="entry name" value="Ribonuclease Inhibitor"/>
    <property type="match status" value="2"/>
</dbReference>
<dbReference type="PANTHER" id="PTHR27004:SF428">
    <property type="entry name" value="OS01G0160600 PROTEIN"/>
    <property type="match status" value="1"/>
</dbReference>
<keyword evidence="6" id="KW-0677">Repeat</keyword>
<evidence type="ECO:0000256" key="7">
    <source>
        <dbReference type="ARBA" id="ARBA00022989"/>
    </source>
</evidence>
<dbReference type="GO" id="GO:0005886">
    <property type="term" value="C:plasma membrane"/>
    <property type="evidence" value="ECO:0007669"/>
    <property type="project" value="UniProtKB-SubCell"/>
</dbReference>
<dbReference type="SUPFAM" id="SSF52058">
    <property type="entry name" value="L domain-like"/>
    <property type="match status" value="1"/>
</dbReference>
<dbReference type="Pfam" id="PF13855">
    <property type="entry name" value="LRR_8"/>
    <property type="match status" value="2"/>
</dbReference>
<dbReference type="FunFam" id="3.80.10.10:FF:000095">
    <property type="entry name" value="LRR receptor-like serine/threonine-protein kinase GSO1"/>
    <property type="match status" value="1"/>
</dbReference>
<dbReference type="EnsemblPlants" id="Kaladp0747s0025.1.v1.1">
    <property type="protein sequence ID" value="Kaladp0747s0025.1.v1.1.CDS.1"/>
    <property type="gene ID" value="Kaladp0747s0025.v1.1"/>
</dbReference>
<evidence type="ECO:0000256" key="9">
    <source>
        <dbReference type="ARBA" id="ARBA00023170"/>
    </source>
</evidence>
<dbReference type="InterPro" id="IPR001611">
    <property type="entry name" value="Leu-rich_rpt"/>
</dbReference>
<keyword evidence="10" id="KW-0325">Glycoprotein</keyword>
<evidence type="ECO:0000256" key="5">
    <source>
        <dbReference type="ARBA" id="ARBA00022692"/>
    </source>
</evidence>
<keyword evidence="7" id="KW-1133">Transmembrane helix</keyword>
<dbReference type="AlphaFoldDB" id="A0A7N1A705"/>
<proteinExistence type="inferred from homology"/>
<organism evidence="11 12">
    <name type="scientific">Kalanchoe fedtschenkoi</name>
    <name type="common">Lavender scallops</name>
    <name type="synonym">South American air plant</name>
    <dbReference type="NCBI Taxonomy" id="63787"/>
    <lineage>
        <taxon>Eukaryota</taxon>
        <taxon>Viridiplantae</taxon>
        <taxon>Streptophyta</taxon>
        <taxon>Embryophyta</taxon>
        <taxon>Tracheophyta</taxon>
        <taxon>Spermatophyta</taxon>
        <taxon>Magnoliopsida</taxon>
        <taxon>eudicotyledons</taxon>
        <taxon>Gunneridae</taxon>
        <taxon>Pentapetalae</taxon>
        <taxon>Saxifragales</taxon>
        <taxon>Crassulaceae</taxon>
        <taxon>Kalanchoe</taxon>
    </lineage>
</organism>
<protein>
    <submittedName>
        <fullName evidence="11">Uncharacterized protein</fullName>
    </submittedName>
</protein>
<evidence type="ECO:0000256" key="8">
    <source>
        <dbReference type="ARBA" id="ARBA00023136"/>
    </source>
</evidence>
<reference evidence="11" key="1">
    <citation type="submission" date="2021-01" db="UniProtKB">
        <authorList>
            <consortium name="EnsemblPlants"/>
        </authorList>
    </citation>
    <scope>IDENTIFICATION</scope>
</reference>
<keyword evidence="9" id="KW-0675">Receptor</keyword>
<keyword evidence="3" id="KW-1003">Cell membrane</keyword>
<dbReference type="Gramene" id="Kaladp0747s0025.1.v1.1">
    <property type="protein sequence ID" value="Kaladp0747s0025.1.v1.1.CDS.1"/>
    <property type="gene ID" value="Kaladp0747s0025.v1.1"/>
</dbReference>
<evidence type="ECO:0000256" key="3">
    <source>
        <dbReference type="ARBA" id="ARBA00022475"/>
    </source>
</evidence>
<keyword evidence="5" id="KW-0812">Transmembrane</keyword>
<evidence type="ECO:0000256" key="4">
    <source>
        <dbReference type="ARBA" id="ARBA00022614"/>
    </source>
</evidence>
<evidence type="ECO:0000256" key="10">
    <source>
        <dbReference type="ARBA" id="ARBA00023180"/>
    </source>
</evidence>
<evidence type="ECO:0000256" key="1">
    <source>
        <dbReference type="ARBA" id="ARBA00004251"/>
    </source>
</evidence>
<comment type="subcellular location">
    <subcellularLocation>
        <location evidence="1">Cell membrane</location>
        <topology evidence="1">Single-pass type I membrane protein</topology>
    </subcellularLocation>
</comment>
<evidence type="ECO:0000256" key="6">
    <source>
        <dbReference type="ARBA" id="ARBA00022737"/>
    </source>
</evidence>
<keyword evidence="8" id="KW-0472">Membrane</keyword>
<dbReference type="PROSITE" id="PS51450">
    <property type="entry name" value="LRR"/>
    <property type="match status" value="1"/>
</dbReference>
<name>A0A7N1A705_KALFE</name>
<evidence type="ECO:0000313" key="12">
    <source>
        <dbReference type="Proteomes" id="UP000594263"/>
    </source>
</evidence>
<keyword evidence="12" id="KW-1185">Reference proteome</keyword>
<comment type="similarity">
    <text evidence="2">Belongs to the RLP family.</text>
</comment>
<evidence type="ECO:0000313" key="11">
    <source>
        <dbReference type="EnsemblPlants" id="Kaladp0747s0025.1.v1.1.CDS.1"/>
    </source>
</evidence>
<sequence length="335" mass="36724">MGPGTPSFPLLESLGLASCGMKSIPIFLKNHSAIVDVNLAENQITGQVPSWIWDIDTLDSLNLSHNHLERVETTNATHVLRYVSLSFNQLHGHLPRFLSAYVLEASNNQFNSTISSVVRSFNDAFSYLDISRSNLYGSIPESICNMSSMYYLDLSDNFLTGDIPECLLNIRHLNLKGNNLSGILPDTLPSPCSLETIDISGNSLHGSIPKSLGNCGDLEVLDLSYNKLENAIPYELGLVSGQRFKAINVSHNELTGSIPTSFGNLTRLESLDLADNKLSGSIPKQLASLTYLSYFNVSNNQLVGRIPKGSQFRKFTQASFEGNKGLCGYPLKKKC</sequence>
<dbReference type="Pfam" id="PF00560">
    <property type="entry name" value="LRR_1"/>
    <property type="match status" value="1"/>
</dbReference>
<dbReference type="OMA" id="ESHIDRD"/>
<dbReference type="InterPro" id="IPR032675">
    <property type="entry name" value="LRR_dom_sf"/>
</dbReference>
<dbReference type="PRINTS" id="PR00019">
    <property type="entry name" value="LEURICHRPT"/>
</dbReference>
<keyword evidence="4" id="KW-0433">Leucine-rich repeat</keyword>
<dbReference type="Proteomes" id="UP000594263">
    <property type="component" value="Unplaced"/>
</dbReference>
<accession>A0A7N1A705</accession>